<evidence type="ECO:0000256" key="4">
    <source>
        <dbReference type="ARBA" id="ARBA00022452"/>
    </source>
</evidence>
<evidence type="ECO:0000256" key="2">
    <source>
        <dbReference type="ARBA" id="ARBA00010248"/>
    </source>
</evidence>
<keyword evidence="7" id="KW-0472">Membrane</keyword>
<gene>
    <name evidence="13" type="ordered locus">ABO_0742</name>
</gene>
<evidence type="ECO:0000313" key="14">
    <source>
        <dbReference type="Proteomes" id="UP000008871"/>
    </source>
</evidence>
<dbReference type="Pfam" id="PF01103">
    <property type="entry name" value="Omp85"/>
    <property type="match status" value="1"/>
</dbReference>
<dbReference type="InterPro" id="IPR039910">
    <property type="entry name" value="D15-like"/>
</dbReference>
<evidence type="ECO:0000256" key="9">
    <source>
        <dbReference type="ARBA" id="ARBA00033063"/>
    </source>
</evidence>
<comment type="subunit">
    <text evidence="10">Interacts with TamB to form the translocation and assembly module (TAM).</text>
</comment>
<keyword evidence="8" id="KW-0998">Cell outer membrane</keyword>
<comment type="similarity">
    <text evidence="2">Belongs to the TamA family.</text>
</comment>
<keyword evidence="14" id="KW-1185">Reference proteome</keyword>
<evidence type="ECO:0000313" key="13">
    <source>
        <dbReference type="EMBL" id="CAL16190.1"/>
    </source>
</evidence>
<dbReference type="Pfam" id="PF17243">
    <property type="entry name" value="POTRA_TamA_1"/>
    <property type="match status" value="1"/>
</dbReference>
<dbReference type="Gene3D" id="3.10.20.310">
    <property type="entry name" value="membrane protein fhac"/>
    <property type="match status" value="3"/>
</dbReference>
<dbReference type="STRING" id="393595.ABO_0742"/>
<dbReference type="Proteomes" id="UP000008871">
    <property type="component" value="Chromosome"/>
</dbReference>
<dbReference type="KEGG" id="abo:ABO_0742"/>
<evidence type="ECO:0000256" key="10">
    <source>
        <dbReference type="ARBA" id="ARBA00093548"/>
    </source>
</evidence>
<dbReference type="AlphaFoldDB" id="Q0VRK8"/>
<protein>
    <recommendedName>
        <fullName evidence="3">Translocation and assembly module subunit TamA</fullName>
    </recommendedName>
    <alternativeName>
        <fullName evidence="9">Autotransporter assembly factor TamA</fullName>
    </alternativeName>
</protein>
<dbReference type="eggNOG" id="COG0729">
    <property type="taxonomic scope" value="Bacteria"/>
</dbReference>
<dbReference type="InterPro" id="IPR000184">
    <property type="entry name" value="Bac_surfAg_D15"/>
</dbReference>
<evidence type="ECO:0000256" key="5">
    <source>
        <dbReference type="ARBA" id="ARBA00022692"/>
    </source>
</evidence>
<evidence type="ECO:0000256" key="3">
    <source>
        <dbReference type="ARBA" id="ARBA00015419"/>
    </source>
</evidence>
<evidence type="ECO:0000256" key="8">
    <source>
        <dbReference type="ARBA" id="ARBA00023237"/>
    </source>
</evidence>
<keyword evidence="4" id="KW-1134">Transmembrane beta strand</keyword>
<dbReference type="PANTHER" id="PTHR12815:SF47">
    <property type="entry name" value="TRANSLOCATION AND ASSEMBLY MODULE SUBUNIT TAMA"/>
    <property type="match status" value="1"/>
</dbReference>
<comment type="subcellular location">
    <subcellularLocation>
        <location evidence="1">Cell outer membrane</location>
    </subcellularLocation>
</comment>
<name>Q0VRK8_ALCBS</name>
<dbReference type="Gene3D" id="2.40.160.50">
    <property type="entry name" value="membrane protein fhac: a member of the omp85/tpsb transporter family"/>
    <property type="match status" value="1"/>
</dbReference>
<organism evidence="13 14">
    <name type="scientific">Alcanivorax borkumensis (strain ATCC 700651 / DSM 11573 / NCIMB 13689 / SK2)</name>
    <dbReference type="NCBI Taxonomy" id="393595"/>
    <lineage>
        <taxon>Bacteria</taxon>
        <taxon>Pseudomonadati</taxon>
        <taxon>Pseudomonadota</taxon>
        <taxon>Gammaproteobacteria</taxon>
        <taxon>Oceanospirillales</taxon>
        <taxon>Alcanivoracaceae</taxon>
        <taxon>Alcanivorax</taxon>
    </lineage>
</organism>
<proteinExistence type="inferred from homology"/>
<dbReference type="InterPro" id="IPR035243">
    <property type="entry name" value="TamA_POTRA_Dom_1"/>
</dbReference>
<dbReference type="RefSeq" id="WP_011588026.1">
    <property type="nucleotide sequence ID" value="NC_008260.1"/>
</dbReference>
<evidence type="ECO:0000256" key="7">
    <source>
        <dbReference type="ARBA" id="ARBA00023136"/>
    </source>
</evidence>
<dbReference type="GO" id="GO:0009306">
    <property type="term" value="P:protein secretion"/>
    <property type="evidence" value="ECO:0007669"/>
    <property type="project" value="TreeGrafter"/>
</dbReference>
<dbReference type="GO" id="GO:0097347">
    <property type="term" value="C:TAM protein secretion complex"/>
    <property type="evidence" value="ECO:0007669"/>
    <property type="project" value="TreeGrafter"/>
</dbReference>
<dbReference type="GO" id="GO:0009279">
    <property type="term" value="C:cell outer membrane"/>
    <property type="evidence" value="ECO:0007669"/>
    <property type="project" value="UniProtKB-SubCell"/>
</dbReference>
<dbReference type="PANTHER" id="PTHR12815">
    <property type="entry name" value="SORTING AND ASSEMBLY MACHINERY SAMM50 PROTEIN FAMILY MEMBER"/>
    <property type="match status" value="1"/>
</dbReference>
<evidence type="ECO:0000259" key="11">
    <source>
        <dbReference type="Pfam" id="PF01103"/>
    </source>
</evidence>
<evidence type="ECO:0000256" key="1">
    <source>
        <dbReference type="ARBA" id="ARBA00004442"/>
    </source>
</evidence>
<dbReference type="HOGENOM" id="CLU_018618_1_0_6"/>
<keyword evidence="6" id="KW-0732">Signal</keyword>
<keyword evidence="5" id="KW-0812">Transmembrane</keyword>
<evidence type="ECO:0000256" key="6">
    <source>
        <dbReference type="ARBA" id="ARBA00022729"/>
    </source>
</evidence>
<accession>Q0VRK8</accession>
<feature type="domain" description="Bacterial surface antigen (D15)" evidence="11">
    <location>
        <begin position="244"/>
        <end position="575"/>
    </location>
</feature>
<feature type="domain" description="TamA POTRA" evidence="12">
    <location>
        <begin position="36"/>
        <end position="112"/>
    </location>
</feature>
<reference evidence="13 14" key="1">
    <citation type="journal article" date="2006" name="Nat. Biotechnol.">
        <title>Genome sequence of the ubiquitous hydrocarbon-degrading marine bacterium Alcanivorax borkumensis.</title>
        <authorList>
            <person name="Schneiker S."/>
            <person name="Martins dos Santos V.A.P."/>
            <person name="Bartels D."/>
            <person name="Bekel T."/>
            <person name="Brecht M."/>
            <person name="Buhrmester J."/>
            <person name="Chernikova T.N."/>
            <person name="Denaro R."/>
            <person name="Ferrer M."/>
            <person name="Gertler C."/>
            <person name="Goesmann A."/>
            <person name="Golyshina O.V."/>
            <person name="Kaminski F."/>
            <person name="Khachane A.N."/>
            <person name="Lang S."/>
            <person name="Linke B."/>
            <person name="McHardy A.C."/>
            <person name="Meyer F."/>
            <person name="Nechitaylo T."/>
            <person name="Puehler A."/>
            <person name="Regenhardt D."/>
            <person name="Rupp O."/>
            <person name="Sabirova J.S."/>
            <person name="Selbitschka W."/>
            <person name="Yakimov M.M."/>
            <person name="Timmis K.N."/>
            <person name="Vorhoelter F.-J."/>
            <person name="Weidner S."/>
            <person name="Kaiser O."/>
            <person name="Golyshin P.N."/>
        </authorList>
    </citation>
    <scope>NUCLEOTIDE SEQUENCE [LARGE SCALE GENOMIC DNA]</scope>
    <source>
        <strain evidence="14">ATCC 700651 / DSM 11573 / NCIMB 13689 / SK2</strain>
    </source>
</reference>
<dbReference type="EMBL" id="AM286690">
    <property type="protein sequence ID" value="CAL16190.1"/>
    <property type="molecule type" value="Genomic_DNA"/>
</dbReference>
<sequence>MQSLAHHRHHKWQSRAIALILLMLLPALAFSKTAPSLEITGNASEAVTHNIQALIDLSRYPCHPPQAQYGLIRRQIIANSTGALQAMGYYDSQLNLSTDENSNCVSFTLDVNTGPPVILTHLKVEITGDAAQDPAFSTLLEKTQLAIGQRLQHDRYSNLKKSLQQHLISRGYVQGELTVHTLEVDTKQHRASITLHVDSGPRYHFGEISLTGSVLERSLVNAYVSFQEGEPYDSGRMLQTQQAFLGAGYFSAVQVQKGKPNDTTRRIPVSITLTDNNRWSLLTGIGVSTDTGPRVRLGVENRRVNEAGHRFRAETELSKVQQGAGASYQIPLKDPLHERLDLHTSFINENTDSNENERWSTGADYIVELENHWVATTSLEFLRETYQIADQVDQAELLIPGFQLSRVKADDPVYPTFGWRLSTAMRFATQSLSSTADFFQFTSGAKILFPLLGGRVLMRTDLGYTEVTDVTELPASIRFFAGGDSSVRGFAYDSLGPEDSNGEVIGGRNQATGSLEYDHSLTEKWHLAVFTDAGNAFNEFDEFEARHSAGLGIRWRSPLGPIRLDMARAVDEHRDWRVHLSMGPDL</sequence>
<evidence type="ECO:0000259" key="12">
    <source>
        <dbReference type="Pfam" id="PF17243"/>
    </source>
</evidence>